<sequence length="131" mass="14414">MAKKKSSSTAPSNNTENKQEELVPEQKKQSPAPKKAGNEIEEIFSGIKRKKPDSKGTENPNGDESLKPKSSKKKKSKQSKENRDEGLSESSSRPRKKTADGFTIYTEEELGISKSDAGNTPLCPFDCDCCF</sequence>
<dbReference type="PANTHER" id="PTHR34066:SF1">
    <property type="entry name" value="DUF1764 FAMILY PROTEIN"/>
    <property type="match status" value="1"/>
</dbReference>
<dbReference type="PANTHER" id="PTHR34066">
    <property type="entry name" value="GROWTH FACTOR 2"/>
    <property type="match status" value="1"/>
</dbReference>
<feature type="compositionally biased region" description="Polar residues" evidence="1">
    <location>
        <begin position="7"/>
        <end position="16"/>
    </location>
</feature>
<gene>
    <name evidence="2" type="ORF">HRI_003464400</name>
</gene>
<proteinExistence type="predicted"/>
<keyword evidence="3" id="KW-1185">Reference proteome</keyword>
<dbReference type="EMBL" id="BSYR01000030">
    <property type="protein sequence ID" value="GMI97951.1"/>
    <property type="molecule type" value="Genomic_DNA"/>
</dbReference>
<organism evidence="2 3">
    <name type="scientific">Hibiscus trionum</name>
    <name type="common">Flower of an hour</name>
    <dbReference type="NCBI Taxonomy" id="183268"/>
    <lineage>
        <taxon>Eukaryota</taxon>
        <taxon>Viridiplantae</taxon>
        <taxon>Streptophyta</taxon>
        <taxon>Embryophyta</taxon>
        <taxon>Tracheophyta</taxon>
        <taxon>Spermatophyta</taxon>
        <taxon>Magnoliopsida</taxon>
        <taxon>eudicotyledons</taxon>
        <taxon>Gunneridae</taxon>
        <taxon>Pentapetalae</taxon>
        <taxon>rosids</taxon>
        <taxon>malvids</taxon>
        <taxon>Malvales</taxon>
        <taxon>Malvaceae</taxon>
        <taxon>Malvoideae</taxon>
        <taxon>Hibiscus</taxon>
    </lineage>
</organism>
<name>A0A9W7ILR7_HIBTR</name>
<reference evidence="2" key="1">
    <citation type="submission" date="2023-05" db="EMBL/GenBank/DDBJ databases">
        <title>Genome and transcriptome analyses reveal genes involved in the formation of fine ridges on petal epidermal cells in Hibiscus trionum.</title>
        <authorList>
            <person name="Koshimizu S."/>
            <person name="Masuda S."/>
            <person name="Ishii T."/>
            <person name="Shirasu K."/>
            <person name="Hoshino A."/>
            <person name="Arita M."/>
        </authorList>
    </citation>
    <scope>NUCLEOTIDE SEQUENCE</scope>
    <source>
        <strain evidence="2">Hamamatsu line</strain>
    </source>
</reference>
<feature type="region of interest" description="Disordered" evidence="1">
    <location>
        <begin position="1"/>
        <end position="102"/>
    </location>
</feature>
<dbReference type="Proteomes" id="UP001165190">
    <property type="component" value="Unassembled WGS sequence"/>
</dbReference>
<evidence type="ECO:0000313" key="2">
    <source>
        <dbReference type="EMBL" id="GMI97951.1"/>
    </source>
</evidence>
<evidence type="ECO:0000256" key="1">
    <source>
        <dbReference type="SAM" id="MobiDB-lite"/>
    </source>
</evidence>
<dbReference type="InterPro" id="IPR013885">
    <property type="entry name" value="DUF1764_euk"/>
</dbReference>
<feature type="compositionally biased region" description="Basic and acidic residues" evidence="1">
    <location>
        <begin position="17"/>
        <end position="28"/>
    </location>
</feature>
<dbReference type="Pfam" id="PF08576">
    <property type="entry name" value="DUF1764"/>
    <property type="match status" value="1"/>
</dbReference>
<protein>
    <recommendedName>
        <fullName evidence="4">DUF1764 domain-containing protein</fullName>
    </recommendedName>
</protein>
<evidence type="ECO:0008006" key="4">
    <source>
        <dbReference type="Google" id="ProtNLM"/>
    </source>
</evidence>
<dbReference type="OrthoDB" id="20835at2759"/>
<comment type="caution">
    <text evidence="2">The sequence shown here is derived from an EMBL/GenBank/DDBJ whole genome shotgun (WGS) entry which is preliminary data.</text>
</comment>
<evidence type="ECO:0000313" key="3">
    <source>
        <dbReference type="Proteomes" id="UP001165190"/>
    </source>
</evidence>
<accession>A0A9W7ILR7</accession>
<dbReference type="AlphaFoldDB" id="A0A9W7ILR7"/>